<dbReference type="KEGG" id="meh:M301_0782"/>
<reference evidence="1 2" key="2">
    <citation type="journal article" date="2011" name="J. Bacteriol.">
        <title>Genomes of three methylotrophs from a single niche uncover genetic and metabolic divergence of Methylophilaceae.</title>
        <authorList>
            <person name="Lapidus A."/>
            <person name="Clum A."/>
            <person name="Labutti K."/>
            <person name="Kaluzhnaya M.G."/>
            <person name="Lim S."/>
            <person name="Beck D.A."/>
            <person name="Glavina Del Rio T."/>
            <person name="Nolan M."/>
            <person name="Mavromatis K."/>
            <person name="Huntemann M."/>
            <person name="Lucas S."/>
            <person name="Lidstrom M.E."/>
            <person name="Ivanova N."/>
            <person name="Chistoserdova L."/>
        </authorList>
    </citation>
    <scope>NUCLEOTIDE SEQUENCE [LARGE SCALE GENOMIC DNA]</scope>
    <source>
        <strain evidence="1 2">301</strain>
    </source>
</reference>
<dbReference type="OrthoDB" id="8536607at2"/>
<reference evidence="2" key="1">
    <citation type="submission" date="2010-05" db="EMBL/GenBank/DDBJ databases">
        <title>Complete sequence of Methylotenera sp. 301.</title>
        <authorList>
            <person name="Lucas S."/>
            <person name="Copeland A."/>
            <person name="Lapidus A."/>
            <person name="Cheng J.-F."/>
            <person name="Bruce D."/>
            <person name="Goodwin L."/>
            <person name="Pitluck S."/>
            <person name="Clum A."/>
            <person name="Land M."/>
            <person name="Hauser L."/>
            <person name="Kyrpides N."/>
            <person name="Ivanova N."/>
            <person name="Chistoservova L."/>
            <person name="Kalyuzhnaya M."/>
            <person name="Woyke T."/>
        </authorList>
    </citation>
    <scope>NUCLEOTIDE SEQUENCE [LARGE SCALE GENOMIC DNA]</scope>
    <source>
        <strain evidence="2">301</strain>
    </source>
</reference>
<evidence type="ECO:0000313" key="1">
    <source>
        <dbReference type="EMBL" id="ADI29166.1"/>
    </source>
</evidence>
<gene>
    <name evidence="1" type="ordered locus">M301_0782</name>
</gene>
<sequence length="104" mass="11482">MANCNKQLNSTQQQYSVGEYDPDLPNANAVMAAICCVSSQYIVHPSADLAMLVADLAHKLTAPQYAESKLVTEVAKRLVYQWDEIVREQQASLMDATPLSESLH</sequence>
<dbReference type="EMBL" id="CP002056">
    <property type="protein sequence ID" value="ADI29166.1"/>
    <property type="molecule type" value="Genomic_DNA"/>
</dbReference>
<organism evidence="1 2">
    <name type="scientific">Methylotenera versatilis (strain 301)</name>
    <dbReference type="NCBI Taxonomy" id="666681"/>
    <lineage>
        <taxon>Bacteria</taxon>
        <taxon>Pseudomonadati</taxon>
        <taxon>Pseudomonadota</taxon>
        <taxon>Betaproteobacteria</taxon>
        <taxon>Nitrosomonadales</taxon>
        <taxon>Methylophilaceae</taxon>
        <taxon>Methylotenera</taxon>
    </lineage>
</organism>
<dbReference type="HOGENOM" id="CLU_2246897_0_0_4"/>
<dbReference type="AlphaFoldDB" id="D7DPC2"/>
<dbReference type="RefSeq" id="WP_013147482.1">
    <property type="nucleotide sequence ID" value="NC_014207.1"/>
</dbReference>
<evidence type="ECO:0000313" key="2">
    <source>
        <dbReference type="Proteomes" id="UP000000383"/>
    </source>
</evidence>
<name>D7DPC2_METV0</name>
<keyword evidence="2" id="KW-1185">Reference proteome</keyword>
<dbReference type="eggNOG" id="ENOG50346NQ">
    <property type="taxonomic scope" value="Bacteria"/>
</dbReference>
<dbReference type="Proteomes" id="UP000000383">
    <property type="component" value="Chromosome"/>
</dbReference>
<accession>D7DPC2</accession>
<dbReference type="STRING" id="666681.M301_0782"/>
<proteinExistence type="predicted"/>
<protein>
    <submittedName>
        <fullName evidence="1">Uncharacterized protein</fullName>
    </submittedName>
</protein>